<evidence type="ECO:0000256" key="2">
    <source>
        <dbReference type="ARBA" id="ARBA00001913"/>
    </source>
</evidence>
<evidence type="ECO:0000256" key="6">
    <source>
        <dbReference type="ARBA" id="ARBA00022801"/>
    </source>
</evidence>
<dbReference type="SUPFAM" id="SSF49785">
    <property type="entry name" value="Galactose-binding domain-like"/>
    <property type="match status" value="1"/>
</dbReference>
<evidence type="ECO:0000256" key="7">
    <source>
        <dbReference type="ARBA" id="ARBA00022837"/>
    </source>
</evidence>
<dbReference type="InterPro" id="IPR036156">
    <property type="entry name" value="Beta-gal/glucu_dom_sf"/>
</dbReference>
<dbReference type="InterPro" id="IPR006104">
    <property type="entry name" value="Glyco_hydro_2_N"/>
</dbReference>
<evidence type="ECO:0000259" key="11">
    <source>
        <dbReference type="SMART" id="SM01038"/>
    </source>
</evidence>
<dbReference type="RefSeq" id="WP_034681323.1">
    <property type="nucleotide sequence ID" value="NZ_CP023049.2"/>
</dbReference>
<dbReference type="PANTHER" id="PTHR46323">
    <property type="entry name" value="BETA-GALACTOSIDASE"/>
    <property type="match status" value="1"/>
</dbReference>
<evidence type="ECO:0000256" key="8">
    <source>
        <dbReference type="ARBA" id="ARBA00023295"/>
    </source>
</evidence>
<gene>
    <name evidence="12" type="ORF">IQ37_02470</name>
</gene>
<evidence type="ECO:0000256" key="4">
    <source>
        <dbReference type="ARBA" id="ARBA00011245"/>
    </source>
</evidence>
<dbReference type="Pfam" id="PF02837">
    <property type="entry name" value="Glyco_hydro_2_N"/>
    <property type="match status" value="1"/>
</dbReference>
<accession>A0A086BM81</accession>
<dbReference type="eggNOG" id="COG3250">
    <property type="taxonomic scope" value="Bacteria"/>
</dbReference>
<keyword evidence="13" id="KW-1185">Reference proteome</keyword>
<dbReference type="GO" id="GO:0004565">
    <property type="term" value="F:beta-galactosidase activity"/>
    <property type="evidence" value="ECO:0007669"/>
    <property type="project" value="UniProtKB-EC"/>
</dbReference>
<sequence>MKNETLLAYFLIIIFMGAMGGSHAQETPYWKNPSIVKVNKEYPRTLFMTYDTKKEALNTQFENSKYYQSLNGTWKFYFVDAYKQLPQNIIDSATSTNSWKNIQVPGNWEIQGFGTAIYVNHPYEFVERNPKTMLPKLPPPTMPEENPVGVYRRDIEIPEDWLKNRTIFLNIGGAKSGTYVYLNGKEVGYSEDSKNPAEFRINEYVKPGKNKLAIKILRWSTGSYLEAQDFWRISGIERDVYLWSQPNVSLRDFRVKSTLDDTYRNGVFQLEMSVANYGKGDLNEKANYAPIPPATPLLSYELIDPLGKTIASATGTVSIKGRGDGDYRFPEIAISNVLPWTAETPNLYRLIMTIRNQESSQKEVVPFTVGFRKFEIREVENGKRKDRLFLVNGQPIKIKGVNIHEHNPATGHYVTEELMLKDFMLMKQNNLNSVRLAHYPQSRRFYELCNELGLYVYDEANIESHGMYYGKESLAKHPEWQNAHLDRTVNMFERNKNLASVSFWSLGNEAGNGINFDMTYKWLKDREKGFMNRPVNYERAIWGYNSDMYVPQYPGADWLDKTGREGSDRPVVPSEYSHAMGNSNGNLDLQWQAIYTYPNLQGGYIWDWVDQGIFQKDKNGKVFWAYGGDFGKEMPSDGNFLINGIVSPDRTQHPAMQEVKFVHQNFDFEPIDIEKRLFRIKNRFYFTDTKNYILKYSILENGRPIAENILPMNLDPQQSMEAEIPADPSLFKPGKEYFVNFDVYTKASSISVPKNFNIAHGQFRLPLEGIKVAYQPSSKSSYIRIEEKANTTTIAIGKADFIFDKVQGRVSSYKVKGKEYFKEGFGIQPNFWRGPNDNDYGSGMPKRLQIWKESSRNFKVTEAIVTKKNDHVILKTSYLLPAGNLYTVYYKIYPDGTLKINAEFSSTTLDANNSDASEASQMATFSPEMKKAREASSKLNVPRIGVRFRIPQYYNKIQYYGNGPAENYIDRQSGARIGIYKTTAEDLYFPYVRPQENGHRTYTRWISLTDNRNKGLLIIADETVGFNALRNSVEDFDSEEAKDRSYQFNNFSSEDRMANSDEKARNNRPRQTHINDIIPRNFVEVCVDMKQMGVAGYNSWGARPLPEYSIPSDKNYSWGFTLVPVENERDLSDKVNLKY</sequence>
<dbReference type="InterPro" id="IPR014718">
    <property type="entry name" value="GH-type_carb-bd"/>
</dbReference>
<dbReference type="PANTHER" id="PTHR46323:SF2">
    <property type="entry name" value="BETA-GALACTOSIDASE"/>
    <property type="match status" value="1"/>
</dbReference>
<dbReference type="InterPro" id="IPR006103">
    <property type="entry name" value="Glyco_hydro_2_cat"/>
</dbReference>
<comment type="subunit">
    <text evidence="4">Monomer.</text>
</comment>
<dbReference type="Pfam" id="PF16353">
    <property type="entry name" value="LacZ_4"/>
    <property type="match status" value="1"/>
</dbReference>
<keyword evidence="10" id="KW-0732">Signal</keyword>
<dbReference type="GO" id="GO:0009341">
    <property type="term" value="C:beta-galactosidase complex"/>
    <property type="evidence" value="ECO:0007669"/>
    <property type="project" value="InterPro"/>
</dbReference>
<feature type="signal peptide" evidence="10">
    <location>
        <begin position="1"/>
        <end position="24"/>
    </location>
</feature>
<dbReference type="Gene3D" id="2.60.120.260">
    <property type="entry name" value="Galactose-binding domain-like"/>
    <property type="match status" value="1"/>
</dbReference>
<dbReference type="Proteomes" id="UP000028709">
    <property type="component" value="Unassembled WGS sequence"/>
</dbReference>
<comment type="cofactor">
    <cofactor evidence="2">
        <name>Ca(2+)</name>
        <dbReference type="ChEBI" id="CHEBI:29108"/>
    </cofactor>
</comment>
<evidence type="ECO:0000256" key="9">
    <source>
        <dbReference type="ARBA" id="ARBA00032230"/>
    </source>
</evidence>
<dbReference type="Gene3D" id="3.20.20.80">
    <property type="entry name" value="Glycosidases"/>
    <property type="match status" value="1"/>
</dbReference>
<dbReference type="Pfam" id="PF00703">
    <property type="entry name" value="Glyco_hydro_2"/>
    <property type="match status" value="1"/>
</dbReference>
<dbReference type="Gene3D" id="2.60.40.10">
    <property type="entry name" value="Immunoglobulins"/>
    <property type="match status" value="2"/>
</dbReference>
<dbReference type="SUPFAM" id="SSF74650">
    <property type="entry name" value="Galactose mutarotase-like"/>
    <property type="match status" value="1"/>
</dbReference>
<comment type="caution">
    <text evidence="12">The sequence shown here is derived from an EMBL/GenBank/DDBJ whole genome shotgun (WGS) entry which is preliminary data.</text>
</comment>
<protein>
    <recommendedName>
        <fullName evidence="5">beta-galactosidase</fullName>
        <ecNumber evidence="5">3.2.1.23</ecNumber>
    </recommendedName>
    <alternativeName>
        <fullName evidence="9">Lactase</fullName>
    </alternativeName>
</protein>
<dbReference type="InterPro" id="IPR032312">
    <property type="entry name" value="LacZ_4"/>
</dbReference>
<evidence type="ECO:0000256" key="10">
    <source>
        <dbReference type="SAM" id="SignalP"/>
    </source>
</evidence>
<dbReference type="InterPro" id="IPR011013">
    <property type="entry name" value="Gal_mutarotase_sf_dom"/>
</dbReference>
<dbReference type="STRING" id="558152.IQ37_02470"/>
<dbReference type="InterPro" id="IPR008979">
    <property type="entry name" value="Galactose-bd-like_sf"/>
</dbReference>
<dbReference type="Pfam" id="PF02836">
    <property type="entry name" value="Glyco_hydro_2_C"/>
    <property type="match status" value="1"/>
</dbReference>
<dbReference type="EMBL" id="JPRJ01000002">
    <property type="protein sequence ID" value="KFF30045.1"/>
    <property type="molecule type" value="Genomic_DNA"/>
</dbReference>
<comment type="similarity">
    <text evidence="3">Belongs to the glycosyl hydrolase 2 family.</text>
</comment>
<keyword evidence="6" id="KW-0378">Hydrolase</keyword>
<dbReference type="SUPFAM" id="SSF51445">
    <property type="entry name" value="(Trans)glycosidases"/>
    <property type="match status" value="1"/>
</dbReference>
<evidence type="ECO:0000256" key="1">
    <source>
        <dbReference type="ARBA" id="ARBA00001412"/>
    </source>
</evidence>
<dbReference type="FunFam" id="3.20.20.80:FF:000121">
    <property type="entry name" value="Beta-galactosidase"/>
    <property type="match status" value="1"/>
</dbReference>
<dbReference type="SUPFAM" id="SSF49303">
    <property type="entry name" value="beta-Galactosidase/glucuronidase domain"/>
    <property type="match status" value="2"/>
</dbReference>
<dbReference type="InterPro" id="IPR006102">
    <property type="entry name" value="Ig-like_GH2"/>
</dbReference>
<dbReference type="Pfam" id="PF02929">
    <property type="entry name" value="Bgal_small_N"/>
    <property type="match status" value="1"/>
</dbReference>
<keyword evidence="8" id="KW-0326">Glycosidase</keyword>
<dbReference type="PRINTS" id="PR00132">
    <property type="entry name" value="GLHYDRLASE2"/>
</dbReference>
<dbReference type="InterPro" id="IPR004199">
    <property type="entry name" value="B-gal_small/dom_5"/>
</dbReference>
<organism evidence="12 13">
    <name type="scientific">Chryseobacterium piperi</name>
    <dbReference type="NCBI Taxonomy" id="558152"/>
    <lineage>
        <taxon>Bacteria</taxon>
        <taxon>Pseudomonadati</taxon>
        <taxon>Bacteroidota</taxon>
        <taxon>Flavobacteriia</taxon>
        <taxon>Flavobacteriales</taxon>
        <taxon>Weeksellaceae</taxon>
        <taxon>Chryseobacterium group</taxon>
        <taxon>Chryseobacterium</taxon>
    </lineage>
</organism>
<name>A0A086BM81_9FLAO</name>
<evidence type="ECO:0000313" key="13">
    <source>
        <dbReference type="Proteomes" id="UP000028709"/>
    </source>
</evidence>
<reference evidence="12 13" key="1">
    <citation type="submission" date="2014-07" db="EMBL/GenBank/DDBJ databases">
        <title>Genome of Chryseobacterium piperi CTM.</title>
        <authorList>
            <person name="Pipes S.E."/>
            <person name="Stropko S.J."/>
            <person name="Newman J.D."/>
        </authorList>
    </citation>
    <scope>NUCLEOTIDE SEQUENCE [LARGE SCALE GENOMIC DNA]</scope>
    <source>
        <strain evidence="12 13">CTM</strain>
    </source>
</reference>
<dbReference type="GO" id="GO:0030246">
    <property type="term" value="F:carbohydrate binding"/>
    <property type="evidence" value="ECO:0007669"/>
    <property type="project" value="InterPro"/>
</dbReference>
<dbReference type="InterPro" id="IPR006101">
    <property type="entry name" value="Glyco_hydro_2"/>
</dbReference>
<feature type="chain" id="PRO_5001804625" description="beta-galactosidase" evidence="10">
    <location>
        <begin position="25"/>
        <end position="1139"/>
    </location>
</feature>
<dbReference type="InterPro" id="IPR013783">
    <property type="entry name" value="Ig-like_fold"/>
</dbReference>
<dbReference type="GO" id="GO:0005990">
    <property type="term" value="P:lactose catabolic process"/>
    <property type="evidence" value="ECO:0007669"/>
    <property type="project" value="TreeGrafter"/>
</dbReference>
<evidence type="ECO:0000256" key="3">
    <source>
        <dbReference type="ARBA" id="ARBA00007401"/>
    </source>
</evidence>
<dbReference type="InterPro" id="IPR017853">
    <property type="entry name" value="GH"/>
</dbReference>
<evidence type="ECO:0000313" key="12">
    <source>
        <dbReference type="EMBL" id="KFF30045.1"/>
    </source>
</evidence>
<dbReference type="AlphaFoldDB" id="A0A086BM81"/>
<evidence type="ECO:0000256" key="5">
    <source>
        <dbReference type="ARBA" id="ARBA00012756"/>
    </source>
</evidence>
<feature type="domain" description="Beta galactosidase small chain/" evidence="11">
    <location>
        <begin position="793"/>
        <end position="1123"/>
    </location>
</feature>
<comment type="catalytic activity">
    <reaction evidence="1">
        <text>Hydrolysis of terminal non-reducing beta-D-galactose residues in beta-D-galactosides.</text>
        <dbReference type="EC" id="3.2.1.23"/>
    </reaction>
</comment>
<keyword evidence="7" id="KW-0106">Calcium</keyword>
<dbReference type="SMART" id="SM01038">
    <property type="entry name" value="Bgal_small_N"/>
    <property type="match status" value="1"/>
</dbReference>
<dbReference type="EC" id="3.2.1.23" evidence="5"/>
<proteinExistence type="inferred from homology"/>
<dbReference type="InterPro" id="IPR050347">
    <property type="entry name" value="Bact_Beta-galactosidase"/>
</dbReference>
<dbReference type="Gene3D" id="2.70.98.10">
    <property type="match status" value="1"/>
</dbReference>